<organism evidence="1 2">
    <name type="scientific">Mycobacterium kubicae</name>
    <dbReference type="NCBI Taxonomy" id="120959"/>
    <lineage>
        <taxon>Bacteria</taxon>
        <taxon>Bacillati</taxon>
        <taxon>Actinomycetota</taxon>
        <taxon>Actinomycetes</taxon>
        <taxon>Mycobacteriales</taxon>
        <taxon>Mycobacteriaceae</taxon>
        <taxon>Mycobacterium</taxon>
        <taxon>Mycobacterium simiae complex</taxon>
    </lineage>
</organism>
<gene>
    <name evidence="1" type="ORF">MKUB_26720</name>
</gene>
<name>A0ABQ1BN74_9MYCO</name>
<reference evidence="1 2" key="1">
    <citation type="journal article" date="2019" name="Emerg. Microbes Infect.">
        <title>Comprehensive subspecies identification of 175 nontuberculous mycobacteria species based on 7547 genomic profiles.</title>
        <authorList>
            <person name="Matsumoto Y."/>
            <person name="Kinjo T."/>
            <person name="Motooka D."/>
            <person name="Nabeya D."/>
            <person name="Jung N."/>
            <person name="Uechi K."/>
            <person name="Horii T."/>
            <person name="Iida T."/>
            <person name="Fujita J."/>
            <person name="Nakamura S."/>
        </authorList>
    </citation>
    <scope>NUCLEOTIDE SEQUENCE [LARGE SCALE GENOMIC DNA]</scope>
    <source>
        <strain evidence="1 2">JCM 13573</strain>
    </source>
</reference>
<evidence type="ECO:0000313" key="1">
    <source>
        <dbReference type="EMBL" id="GFG65182.1"/>
    </source>
</evidence>
<sequence>MDTPAPEAGGRQARFECAICGELAGRVWLATPADAVSGSLRPALQAMAELDVLERPGDQAALVVETFFGLTSHPISADRIDVVTQAISHTDASLLYRLSYSYAPYHCPDCAATYCGSHWVWREFDDDPFGGIEGDCPHGHFHVLSY</sequence>
<accession>A0ABQ1BN74</accession>
<protein>
    <submittedName>
        <fullName evidence="1">Uncharacterized protein</fullName>
    </submittedName>
</protein>
<proteinExistence type="predicted"/>
<dbReference type="Proteomes" id="UP000465306">
    <property type="component" value="Unassembled WGS sequence"/>
</dbReference>
<comment type="caution">
    <text evidence="1">The sequence shown here is derived from an EMBL/GenBank/DDBJ whole genome shotgun (WGS) entry which is preliminary data.</text>
</comment>
<evidence type="ECO:0000313" key="2">
    <source>
        <dbReference type="Proteomes" id="UP000465306"/>
    </source>
</evidence>
<dbReference type="EMBL" id="BLKU01000003">
    <property type="protein sequence ID" value="GFG65182.1"/>
    <property type="molecule type" value="Genomic_DNA"/>
</dbReference>
<keyword evidence="2" id="KW-1185">Reference proteome</keyword>